<reference evidence="3 4" key="1">
    <citation type="submission" date="2024-02" db="EMBL/GenBank/DDBJ databases">
        <title>Genome sequence of Aquincola sp. MAHUQ-54.</title>
        <authorList>
            <person name="Huq M.A."/>
        </authorList>
    </citation>
    <scope>NUCLEOTIDE SEQUENCE [LARGE SCALE GENOMIC DNA]</scope>
    <source>
        <strain evidence="3 4">MAHUQ-54</strain>
    </source>
</reference>
<dbReference type="Pfam" id="PF18475">
    <property type="entry name" value="PIN7"/>
    <property type="match status" value="1"/>
</dbReference>
<feature type="compositionally biased region" description="Low complexity" evidence="1">
    <location>
        <begin position="123"/>
        <end position="147"/>
    </location>
</feature>
<sequence>MLVDWENVQPKDADIRSLVPDVTDVWLFHGPNQRRVDKDQASFGERVTLVPISRAGKNALDFHLSFYMGYIASRNPAARFVVLSNDQGYAPMLEHALGLGFSATLVGFGPGRGPRVAGKKAAAKAPARKASTGRRAAAPAKAGAPRPGAAPAPAPRPAPQP</sequence>
<feature type="region of interest" description="Disordered" evidence="1">
    <location>
        <begin position="113"/>
        <end position="161"/>
    </location>
</feature>
<gene>
    <name evidence="3" type="ORF">V4F39_26925</name>
</gene>
<proteinExistence type="predicted"/>
<evidence type="ECO:0000256" key="1">
    <source>
        <dbReference type="SAM" id="MobiDB-lite"/>
    </source>
</evidence>
<evidence type="ECO:0000313" key="4">
    <source>
        <dbReference type="Proteomes" id="UP001336250"/>
    </source>
</evidence>
<protein>
    <submittedName>
        <fullName evidence="3">PIN domain-containing protein</fullName>
    </submittedName>
</protein>
<feature type="non-terminal residue" evidence="3">
    <location>
        <position position="161"/>
    </location>
</feature>
<accession>A0AAW9QL68</accession>
<evidence type="ECO:0000259" key="2">
    <source>
        <dbReference type="Pfam" id="PF18475"/>
    </source>
</evidence>
<keyword evidence="4" id="KW-1185">Reference proteome</keyword>
<evidence type="ECO:0000313" key="3">
    <source>
        <dbReference type="EMBL" id="MEF7617572.1"/>
    </source>
</evidence>
<organism evidence="3 4">
    <name type="scientific">Aquincola agrisoli</name>
    <dbReference type="NCBI Taxonomy" id="3119538"/>
    <lineage>
        <taxon>Bacteria</taxon>
        <taxon>Pseudomonadati</taxon>
        <taxon>Pseudomonadota</taxon>
        <taxon>Betaproteobacteria</taxon>
        <taxon>Burkholderiales</taxon>
        <taxon>Sphaerotilaceae</taxon>
        <taxon>Aquincola</taxon>
    </lineage>
</organism>
<dbReference type="Proteomes" id="UP001336250">
    <property type="component" value="Unassembled WGS sequence"/>
</dbReference>
<feature type="domain" description="PIN-like" evidence="2">
    <location>
        <begin position="2"/>
        <end position="96"/>
    </location>
</feature>
<name>A0AAW9QL68_9BURK</name>
<dbReference type="InterPro" id="IPR041494">
    <property type="entry name" value="PIN7"/>
</dbReference>
<dbReference type="EMBL" id="JAZIBG010000058">
    <property type="protein sequence ID" value="MEF7617572.1"/>
    <property type="molecule type" value="Genomic_DNA"/>
</dbReference>
<feature type="compositionally biased region" description="Pro residues" evidence="1">
    <location>
        <begin position="148"/>
        <end position="161"/>
    </location>
</feature>
<dbReference type="AlphaFoldDB" id="A0AAW9QL68"/>
<comment type="caution">
    <text evidence="3">The sequence shown here is derived from an EMBL/GenBank/DDBJ whole genome shotgun (WGS) entry which is preliminary data.</text>
</comment>